<reference evidence="6" key="1">
    <citation type="submission" date="2016-11" db="UniProtKB">
        <authorList>
            <consortium name="WormBaseParasite"/>
        </authorList>
    </citation>
    <scope>IDENTIFICATION</scope>
</reference>
<name>A0A1I7YYS4_9BILA</name>
<dbReference type="PANTHER" id="PTHR12176">
    <property type="entry name" value="SAM-DEPENDENT METHYLTRANSFERASE SUPERFAMILY PROTEIN"/>
    <property type="match status" value="1"/>
</dbReference>
<dbReference type="Pfam" id="PF01564">
    <property type="entry name" value="Spermine_synth"/>
    <property type="match status" value="1"/>
</dbReference>
<protein>
    <submittedName>
        <fullName evidence="6">Methyltranfer_dom domain-containing protein</fullName>
    </submittedName>
</protein>
<feature type="domain" description="Methyltransferase" evidence="4">
    <location>
        <begin position="56"/>
        <end position="182"/>
    </location>
</feature>
<dbReference type="WBParaSite" id="L893_g21075.t1">
    <property type="protein sequence ID" value="L893_g21075.t1"/>
    <property type="gene ID" value="L893_g21075"/>
</dbReference>
<dbReference type="Pfam" id="PF13847">
    <property type="entry name" value="Methyltransf_31"/>
    <property type="match status" value="1"/>
</dbReference>
<dbReference type="GO" id="GO:0032259">
    <property type="term" value="P:methylation"/>
    <property type="evidence" value="ECO:0007669"/>
    <property type="project" value="UniProtKB-KW"/>
</dbReference>
<keyword evidence="3" id="KW-0808">Transferase</keyword>
<evidence type="ECO:0000259" key="4">
    <source>
        <dbReference type="Pfam" id="PF13847"/>
    </source>
</evidence>
<dbReference type="Proteomes" id="UP000095287">
    <property type="component" value="Unplaced"/>
</dbReference>
<keyword evidence="2" id="KW-0489">Methyltransferase</keyword>
<dbReference type="CDD" id="cd02440">
    <property type="entry name" value="AdoMet_MTases"/>
    <property type="match status" value="2"/>
</dbReference>
<evidence type="ECO:0000256" key="1">
    <source>
        <dbReference type="ARBA" id="ARBA00008361"/>
    </source>
</evidence>
<dbReference type="GO" id="GO:0008168">
    <property type="term" value="F:methyltransferase activity"/>
    <property type="evidence" value="ECO:0007669"/>
    <property type="project" value="UniProtKB-KW"/>
</dbReference>
<dbReference type="SUPFAM" id="SSF53335">
    <property type="entry name" value="S-adenosyl-L-methionine-dependent methyltransferases"/>
    <property type="match status" value="2"/>
</dbReference>
<evidence type="ECO:0000256" key="3">
    <source>
        <dbReference type="ARBA" id="ARBA00022679"/>
    </source>
</evidence>
<evidence type="ECO:0000313" key="6">
    <source>
        <dbReference type="WBParaSite" id="L893_g21075.t1"/>
    </source>
</evidence>
<dbReference type="AlphaFoldDB" id="A0A1I7YYS4"/>
<keyword evidence="5" id="KW-1185">Reference proteome</keyword>
<organism evidence="5 6">
    <name type="scientific">Steinernema glaseri</name>
    <dbReference type="NCBI Taxonomy" id="37863"/>
    <lineage>
        <taxon>Eukaryota</taxon>
        <taxon>Metazoa</taxon>
        <taxon>Ecdysozoa</taxon>
        <taxon>Nematoda</taxon>
        <taxon>Chromadorea</taxon>
        <taxon>Rhabditida</taxon>
        <taxon>Tylenchina</taxon>
        <taxon>Panagrolaimomorpha</taxon>
        <taxon>Strongyloidoidea</taxon>
        <taxon>Steinernematidae</taxon>
        <taxon>Steinernema</taxon>
    </lineage>
</organism>
<proteinExistence type="inferred from homology"/>
<accession>A0A1I7YYS4</accession>
<dbReference type="Gene3D" id="3.40.50.150">
    <property type="entry name" value="Vaccinia Virus protein VP39"/>
    <property type="match status" value="2"/>
</dbReference>
<comment type="similarity">
    <text evidence="1">Belongs to the methyltransferase superfamily.</text>
</comment>
<dbReference type="InterPro" id="IPR025714">
    <property type="entry name" value="Methyltranfer_dom"/>
</dbReference>
<sequence>MGRKQGGSANSNNLLPKNVDEFAEPEYWEKFNKRTNNFEWYGSFADLRQNLSRYLKPSYKYLQIGCGNSNLASDMYDEGFKDIMSIDIDEKSIKLQRTKNSKRSGLSFEQCSVDKISAGDKSFNVVIDKGTLDALMPKSSIKITGEDLVKSYFDEVVRVLKPFGLFLVVTLAQEQIIKFVSSYFSERHLTQPFLVRIEKVEYTTEKQRKRNIGYPVYLIVLTKLLKPVNAEDQYIEYIPTKLVGPAVKCRSVGELMDHMLTDRQLQYFIEVCATQKLNREYSMVLYNGETGAPRFNICIYDDPDVHKVKKYAIFVVPFERANEYLFDCVEGRQELLKSVAMDRLCMVKLYKNEKYGSTETLRDELGSFAFNLRPFYCNDESIQILSVGVDYVEKFVVVNGEGVNGPWEIQHVKFSDDLSVRRLVFTNIATVVQSEAKIIDCFNEPEKTVIDTKYLSCEHHQMMLGSILFLKQFPNVGHLKLEANFCVLGLGGGLLTTFLHDVFPKATVTAVDIDSNVFEIASKYFAMPADSPRITLVQDDALKYIEEYPFSKSFKPFDVIFVDISGDYQVDGLVCPPAPFAKRSVFEAMKRCLTPEGVLTVNVVSRSKLSRHNVFKEFKEIFQSQHLLKRQEDINEIMIGTDATNGKATFVESLANPSKISSWNTVKPGELMEFPRLK</sequence>
<evidence type="ECO:0000313" key="5">
    <source>
        <dbReference type="Proteomes" id="UP000095287"/>
    </source>
</evidence>
<evidence type="ECO:0000256" key="2">
    <source>
        <dbReference type="ARBA" id="ARBA00022603"/>
    </source>
</evidence>
<dbReference type="InterPro" id="IPR029063">
    <property type="entry name" value="SAM-dependent_MTases_sf"/>
</dbReference>
<dbReference type="InterPro" id="IPR051419">
    <property type="entry name" value="Lys/N-term_MeTrsfase_sf"/>
</dbReference>